<dbReference type="Proteomes" id="UP000002320">
    <property type="component" value="Unassembled WGS sequence"/>
</dbReference>
<dbReference type="eggNOG" id="KOG3656">
    <property type="taxonomic scope" value="Eukaryota"/>
</dbReference>
<evidence type="ECO:0000256" key="8">
    <source>
        <dbReference type="ARBA" id="ARBA00023224"/>
    </source>
</evidence>
<dbReference type="GO" id="GO:0008188">
    <property type="term" value="F:neuropeptide receptor activity"/>
    <property type="evidence" value="ECO:0007669"/>
    <property type="project" value="TreeGrafter"/>
</dbReference>
<keyword evidence="7 9" id="KW-0675">Receptor</keyword>
<dbReference type="InParanoid" id="B0X6V7"/>
<comment type="similarity">
    <text evidence="2 9">Belongs to the G-protein coupled receptor 1 family.</text>
</comment>
<evidence type="ECO:0000313" key="12">
    <source>
        <dbReference type="EMBL" id="EDS41628.1"/>
    </source>
</evidence>
<dbReference type="Pfam" id="PF00001">
    <property type="entry name" value="7tm_1"/>
    <property type="match status" value="1"/>
</dbReference>
<evidence type="ECO:0000256" key="3">
    <source>
        <dbReference type="ARBA" id="ARBA00022692"/>
    </source>
</evidence>
<reference evidence="13" key="2">
    <citation type="submission" date="2021-02" db="UniProtKB">
        <authorList>
            <consortium name="EnsemblMetazoa"/>
        </authorList>
    </citation>
    <scope>IDENTIFICATION</scope>
    <source>
        <strain evidence="13">JHB</strain>
    </source>
</reference>
<proteinExistence type="inferred from homology"/>
<feature type="transmembrane region" description="Helical" evidence="10">
    <location>
        <begin position="71"/>
        <end position="91"/>
    </location>
</feature>
<comment type="subcellular location">
    <subcellularLocation>
        <location evidence="1">Membrane</location>
        <topology evidence="1">Multi-pass membrane protein</topology>
    </subcellularLocation>
</comment>
<evidence type="ECO:0000313" key="13">
    <source>
        <dbReference type="EnsemblMetazoa" id="CPIJ015116-PA"/>
    </source>
</evidence>
<protein>
    <submittedName>
        <fullName evidence="12 13">Wd-repeat protein</fullName>
    </submittedName>
</protein>
<keyword evidence="3 9" id="KW-0812">Transmembrane</keyword>
<reference evidence="12" key="1">
    <citation type="submission" date="2007-03" db="EMBL/GenBank/DDBJ databases">
        <title>Annotation of Culex pipiens quinquefasciatus.</title>
        <authorList>
            <consortium name="The Broad Institute Genome Sequencing Platform"/>
            <person name="Atkinson P.W."/>
            <person name="Hemingway J."/>
            <person name="Christensen B.M."/>
            <person name="Higgs S."/>
            <person name="Kodira C."/>
            <person name="Hannick L."/>
            <person name="Megy K."/>
            <person name="O'Leary S."/>
            <person name="Pearson M."/>
            <person name="Haas B.J."/>
            <person name="Mauceli E."/>
            <person name="Wortman J.R."/>
            <person name="Lee N.H."/>
            <person name="Guigo R."/>
            <person name="Stanke M."/>
            <person name="Alvarado L."/>
            <person name="Amedeo P."/>
            <person name="Antoine C.H."/>
            <person name="Arensburger P."/>
            <person name="Bidwell S.L."/>
            <person name="Crawford M."/>
            <person name="Camaro F."/>
            <person name="Devon K."/>
            <person name="Engels R."/>
            <person name="Hammond M."/>
            <person name="Howarth C."/>
            <person name="Koehrsen M."/>
            <person name="Lawson D."/>
            <person name="Montgomery P."/>
            <person name="Nene V."/>
            <person name="Nusbaum C."/>
            <person name="Puiu D."/>
            <person name="Romero-Severson J."/>
            <person name="Severson D.W."/>
            <person name="Shumway M."/>
            <person name="Sisk P."/>
            <person name="Stolte C."/>
            <person name="Zeng Q."/>
            <person name="Eisenstadt E."/>
            <person name="Fraser-Liggett C."/>
            <person name="Strausberg R."/>
            <person name="Galagan J."/>
            <person name="Birren B."/>
            <person name="Collins F.H."/>
        </authorList>
    </citation>
    <scope>NUCLEOTIDE SEQUENCE [LARGE SCALE GENOMIC DNA]</scope>
    <source>
        <strain evidence="12">JHB</strain>
    </source>
</reference>
<dbReference type="InterPro" id="IPR000276">
    <property type="entry name" value="GPCR_Rhodpsn"/>
</dbReference>
<evidence type="ECO:0000256" key="9">
    <source>
        <dbReference type="RuleBase" id="RU000688"/>
    </source>
</evidence>
<keyword evidence="14" id="KW-1185">Reference proteome</keyword>
<dbReference type="Gene3D" id="1.20.1070.10">
    <property type="entry name" value="Rhodopsin 7-helix transmembrane proteins"/>
    <property type="match status" value="1"/>
</dbReference>
<evidence type="ECO:0000256" key="4">
    <source>
        <dbReference type="ARBA" id="ARBA00022989"/>
    </source>
</evidence>
<feature type="transmembrane region" description="Helical" evidence="10">
    <location>
        <begin position="216"/>
        <end position="235"/>
    </location>
</feature>
<dbReference type="PANTHER" id="PTHR24243">
    <property type="entry name" value="G-PROTEIN COUPLED RECEPTOR"/>
    <property type="match status" value="1"/>
</dbReference>
<dbReference type="HOGENOM" id="CLU_632011_0_0_1"/>
<organism>
    <name type="scientific">Culex quinquefasciatus</name>
    <name type="common">Southern house mosquito</name>
    <name type="synonym">Culex pungens</name>
    <dbReference type="NCBI Taxonomy" id="7176"/>
    <lineage>
        <taxon>Eukaryota</taxon>
        <taxon>Metazoa</taxon>
        <taxon>Ecdysozoa</taxon>
        <taxon>Arthropoda</taxon>
        <taxon>Hexapoda</taxon>
        <taxon>Insecta</taxon>
        <taxon>Pterygota</taxon>
        <taxon>Neoptera</taxon>
        <taxon>Endopterygota</taxon>
        <taxon>Diptera</taxon>
        <taxon>Nematocera</taxon>
        <taxon>Culicoidea</taxon>
        <taxon>Culicidae</taxon>
        <taxon>Culicinae</taxon>
        <taxon>Culicini</taxon>
        <taxon>Culex</taxon>
        <taxon>Culex</taxon>
    </lineage>
</organism>
<feature type="domain" description="G-protein coupled receptors family 1 profile" evidence="11">
    <location>
        <begin position="1"/>
        <end position="238"/>
    </location>
</feature>
<accession>B0X6V7</accession>
<dbReference type="VEuPathDB" id="VectorBase:CQUJHB006692"/>
<dbReference type="GO" id="GO:0005886">
    <property type="term" value="C:plasma membrane"/>
    <property type="evidence" value="ECO:0007669"/>
    <property type="project" value="TreeGrafter"/>
</dbReference>
<dbReference type="InterPro" id="IPR017452">
    <property type="entry name" value="GPCR_Rhodpsn_7TM"/>
</dbReference>
<dbReference type="PROSITE" id="PS00237">
    <property type="entry name" value="G_PROTEIN_RECEP_F1_1"/>
    <property type="match status" value="1"/>
</dbReference>
<dbReference type="PANTHER" id="PTHR24243:SF107">
    <property type="entry name" value="NEUROPEPTIDES CAPA RECEPTOR"/>
    <property type="match status" value="1"/>
</dbReference>
<dbReference type="VEuPathDB" id="VectorBase:CPIJ015116"/>
<keyword evidence="4 10" id="KW-1133">Transmembrane helix</keyword>
<evidence type="ECO:0000256" key="10">
    <source>
        <dbReference type="SAM" id="Phobius"/>
    </source>
</evidence>
<evidence type="ECO:0000313" key="14">
    <source>
        <dbReference type="Proteomes" id="UP000002320"/>
    </source>
</evidence>
<keyword evidence="6 10" id="KW-0472">Membrane</keyword>
<dbReference type="OrthoDB" id="5962705at2759"/>
<dbReference type="PROSITE" id="PS50262">
    <property type="entry name" value="G_PROTEIN_RECEP_F1_2"/>
    <property type="match status" value="1"/>
</dbReference>
<keyword evidence="5 9" id="KW-0297">G-protein coupled receptor</keyword>
<dbReference type="PRINTS" id="PR00237">
    <property type="entry name" value="GPCRRHODOPSN"/>
</dbReference>
<dbReference type="EMBL" id="DS232426">
    <property type="protein sequence ID" value="EDS41628.1"/>
    <property type="molecule type" value="Genomic_DNA"/>
</dbReference>
<gene>
    <name evidence="13" type="primary">6048466</name>
    <name evidence="12" type="ORF">CpipJ_CPIJ015116</name>
</gene>
<sequence>MCCVCLPYEISLYWHQYPYSLGLAFCKIRALISEASTYVSVLTIVAFSMERFLAICHPLHLYTMSGLQRPVRIIAGLWIVSLLSAVPFAVFTDIDYIEYPPTRNPGLGILRHASDTGADPLWELSTCLFFAVPMAVMVVLYGRMGMQIRSRTQRTLELGVRNGSVNGPSRVSQSRKAIIRMLAAVVITFFVCWAPFHAQRLLYLYGRDWQHFNTVNTWLFSVAGWLYYVSCSFPFRCTERQLGICKAQAVKPTTLTWENGEKLTFCGFRPAPGHVRPGIVRVVKAARPSFYRWPTYVSGEPLVISTADTITRTRTLGTPKIVRPRIWDMSENTTKPIQLVLLHLIQKEASTLGQLKGPIFAPKCNKWGNYILFTGVDKTNFSATRSPATQSKSTPSSRIGIKIVVACKHPAWGQLNGCSSFPNQKLYLPVGSPV</sequence>
<dbReference type="AlphaFoldDB" id="B0X6V7"/>
<dbReference type="SUPFAM" id="SSF81321">
    <property type="entry name" value="Family A G protein-coupled receptor-like"/>
    <property type="match status" value="1"/>
</dbReference>
<dbReference type="STRING" id="7176.B0X6V7"/>
<evidence type="ECO:0000256" key="6">
    <source>
        <dbReference type="ARBA" id="ARBA00023136"/>
    </source>
</evidence>
<name>B0X6V7_CULQU</name>
<dbReference type="EnsemblMetazoa" id="CPIJ015116-RA">
    <property type="protein sequence ID" value="CPIJ015116-PA"/>
    <property type="gene ID" value="CPIJ015116"/>
</dbReference>
<dbReference type="PRINTS" id="PR01157">
    <property type="entry name" value="P2YPURNOCPTR"/>
</dbReference>
<evidence type="ECO:0000256" key="5">
    <source>
        <dbReference type="ARBA" id="ARBA00023040"/>
    </source>
</evidence>
<feature type="transmembrane region" description="Helical" evidence="10">
    <location>
        <begin position="121"/>
        <end position="141"/>
    </location>
</feature>
<evidence type="ECO:0000256" key="1">
    <source>
        <dbReference type="ARBA" id="ARBA00004141"/>
    </source>
</evidence>
<evidence type="ECO:0000259" key="11">
    <source>
        <dbReference type="PROSITE" id="PS50262"/>
    </source>
</evidence>
<evidence type="ECO:0000256" key="2">
    <source>
        <dbReference type="ARBA" id="ARBA00010663"/>
    </source>
</evidence>
<evidence type="ECO:0000256" key="7">
    <source>
        <dbReference type="ARBA" id="ARBA00023170"/>
    </source>
</evidence>
<feature type="transmembrane region" description="Helical" evidence="10">
    <location>
        <begin position="177"/>
        <end position="196"/>
    </location>
</feature>
<dbReference type="KEGG" id="cqu:CpipJ_CPIJ015116"/>
<keyword evidence="8 9" id="KW-0807">Transducer</keyword>